<protein>
    <recommendedName>
        <fullName evidence="4">Cadherin-like beta-sandwich-like domain-containing protein</fullName>
    </recommendedName>
</protein>
<dbReference type="KEGG" id="csr:Cspa_c54400"/>
<keyword evidence="6" id="KW-1185">Reference proteome</keyword>
<evidence type="ECO:0000256" key="2">
    <source>
        <dbReference type="PROSITE-ProRule" id="PRU00591"/>
    </source>
</evidence>
<dbReference type="OrthoDB" id="1937430at2"/>
<gene>
    <name evidence="5" type="ORF">Cspa_c54400</name>
</gene>
<keyword evidence="3" id="KW-0732">Signal</keyword>
<dbReference type="Gene3D" id="2.10.270.10">
    <property type="entry name" value="Cholin Binding"/>
    <property type="match status" value="1"/>
</dbReference>
<dbReference type="InterPro" id="IPR025883">
    <property type="entry name" value="Cadherin-like_domain"/>
</dbReference>
<reference evidence="5 6" key="1">
    <citation type="submission" date="2013-02" db="EMBL/GenBank/DDBJ databases">
        <title>Genome sequence of Clostridium saccharoperbutylacetonicum N1-4(HMT).</title>
        <authorList>
            <person name="Poehlein A."/>
            <person name="Daniel R."/>
        </authorList>
    </citation>
    <scope>NUCLEOTIDE SEQUENCE [LARGE SCALE GENOMIC DNA]</scope>
    <source>
        <strain evidence="6">N1-4(HMT)</strain>
    </source>
</reference>
<proteinExistence type="predicted"/>
<evidence type="ECO:0000259" key="4">
    <source>
        <dbReference type="Pfam" id="PF12733"/>
    </source>
</evidence>
<feature type="chain" id="PRO_5038565334" description="Cadherin-like beta-sandwich-like domain-containing protein" evidence="3">
    <location>
        <begin position="27"/>
        <end position="425"/>
    </location>
</feature>
<accession>M1M0U2</accession>
<dbReference type="InterPro" id="IPR018337">
    <property type="entry name" value="Cell_wall/Cho-bd_repeat"/>
</dbReference>
<feature type="domain" description="Cadherin-like beta-sandwich-like" evidence="4">
    <location>
        <begin position="202"/>
        <end position="279"/>
    </location>
</feature>
<dbReference type="PATRIC" id="fig|931276.5.peg.5497"/>
<dbReference type="Pfam" id="PF12733">
    <property type="entry name" value="Cadherin-like"/>
    <property type="match status" value="1"/>
</dbReference>
<evidence type="ECO:0000313" key="5">
    <source>
        <dbReference type="EMBL" id="AGF59185.1"/>
    </source>
</evidence>
<organism evidence="5 6">
    <name type="scientific">Clostridium saccharoperbutylacetonicum N1-4(HMT)</name>
    <dbReference type="NCBI Taxonomy" id="931276"/>
    <lineage>
        <taxon>Bacteria</taxon>
        <taxon>Bacillati</taxon>
        <taxon>Bacillota</taxon>
        <taxon>Clostridia</taxon>
        <taxon>Eubacteriales</taxon>
        <taxon>Clostridiaceae</taxon>
        <taxon>Clostridium</taxon>
    </lineage>
</organism>
<dbReference type="RefSeq" id="WP_015395492.1">
    <property type="nucleotide sequence ID" value="NC_020291.1"/>
</dbReference>
<dbReference type="Pfam" id="PF01473">
    <property type="entry name" value="Choline_bind_1"/>
    <property type="match status" value="1"/>
</dbReference>
<feature type="repeat" description="Cell wall-binding" evidence="2">
    <location>
        <begin position="365"/>
        <end position="384"/>
    </location>
</feature>
<dbReference type="EMBL" id="CP004121">
    <property type="protein sequence ID" value="AGF59185.1"/>
    <property type="molecule type" value="Genomic_DNA"/>
</dbReference>
<evidence type="ECO:0000256" key="3">
    <source>
        <dbReference type="SAM" id="SignalP"/>
    </source>
</evidence>
<dbReference type="Pfam" id="PF19127">
    <property type="entry name" value="Choline_bind_3"/>
    <property type="match status" value="1"/>
</dbReference>
<dbReference type="SUPFAM" id="SSF69360">
    <property type="entry name" value="Cell wall binding repeat"/>
    <property type="match status" value="1"/>
</dbReference>
<sequence length="425" mass="47977">MNKNIKKIIAIAVIFSAFSASMPATSINLLTTKAYAASNSNKYFDSVGLVDADGDELKLYSSKEYKNNQMVDPEDIEADETYYAKSSTSIVRFDLGGVSSKYVRVFKGSSDSGKGKTLNTDLRLSTDFSSTTMFIIKVYGEDPGDKVKYSEDSTYDLLSTYKVKVEYSGDGNDKLTDSQYSKAYDDIYLDKLSVNGEDIPLVKSQITYTYNVPTSVNEATIKVKPENDDYSVHIAGDFVDKDDKYKKDVDLYKGTNKFEIEIKDEGSSYYRKYTLIINRGTSSTDSQNTNTTQTVDKTNNDNATTIKANQWVQINGKWQYNDTTGKPVKRTWMGNYYLQDNGDMATDWLNINGIWYYFGVDGAKKTGWQQVGSNWYYFDSFGMMKTGWMLDDNTGKYYYLGYDGSMAYNTTVGKYKLGPNGAWIK</sequence>
<feature type="signal peptide" evidence="3">
    <location>
        <begin position="1"/>
        <end position="26"/>
    </location>
</feature>
<dbReference type="HOGENOM" id="CLU_037405_0_0_9"/>
<keyword evidence="1" id="KW-0677">Repeat</keyword>
<dbReference type="STRING" id="36745.CLSAP_51860"/>
<feature type="repeat" description="Cell wall-binding" evidence="2">
    <location>
        <begin position="385"/>
        <end position="406"/>
    </location>
</feature>
<dbReference type="AlphaFoldDB" id="M1M0U2"/>
<evidence type="ECO:0000313" key="6">
    <source>
        <dbReference type="Proteomes" id="UP000011728"/>
    </source>
</evidence>
<feature type="repeat" description="Cell wall-binding" evidence="2">
    <location>
        <begin position="345"/>
        <end position="364"/>
    </location>
</feature>
<dbReference type="Proteomes" id="UP000011728">
    <property type="component" value="Chromosome"/>
</dbReference>
<dbReference type="eggNOG" id="COG5263">
    <property type="taxonomic scope" value="Bacteria"/>
</dbReference>
<dbReference type="PROSITE" id="PS51170">
    <property type="entry name" value="CW"/>
    <property type="match status" value="3"/>
</dbReference>
<evidence type="ECO:0000256" key="1">
    <source>
        <dbReference type="ARBA" id="ARBA00022737"/>
    </source>
</evidence>
<name>M1M0U2_9CLOT</name>